<sequence>MDHAKATFLRVTCGCPSVCHCDSKSLNAVVSHSGYWVGLKNRCESSREGSNPSTTSDLTSFGSTLDWVDFADHESLHRGSSKFGRISKAALTTIRARVSTFAGRVRGMRSSSEGAQCPRLERSITPILQATLISASDPRVPRALGTNDVSTPSANGGSNPGRMPSYAITDTSAKNS</sequence>
<dbReference type="RefSeq" id="XP_019021436.1">
    <property type="nucleotide sequence ID" value="XM_019165827.1"/>
</dbReference>
<evidence type="ECO:0000313" key="2">
    <source>
        <dbReference type="EMBL" id="GAO52113.1"/>
    </source>
</evidence>
<name>A0A0E9NQN9_SAICN</name>
<protein>
    <submittedName>
        <fullName evidence="2">Uncharacterized protein</fullName>
    </submittedName>
</protein>
<reference evidence="2 3" key="2">
    <citation type="journal article" date="2014" name="J. Gen. Appl. Microbiol.">
        <title>The early diverging ascomycetous budding yeast Saitoella complicata has three histone deacetylases belonging to the Clr6, Hos2, and Rpd3 lineages.</title>
        <authorList>
            <person name="Nishida H."/>
            <person name="Matsumoto T."/>
            <person name="Kondo S."/>
            <person name="Hamamoto M."/>
            <person name="Yoshikawa H."/>
        </authorList>
    </citation>
    <scope>NUCLEOTIDE SEQUENCE [LARGE SCALE GENOMIC DNA]</scope>
    <source>
        <strain evidence="2 3">NRRL Y-17804</strain>
    </source>
</reference>
<reference evidence="2 3" key="3">
    <citation type="journal article" date="2015" name="Genome Announc.">
        <title>Draft Genome Sequence of the Archiascomycetous Yeast Saitoella complicata.</title>
        <authorList>
            <person name="Yamauchi K."/>
            <person name="Kondo S."/>
            <person name="Hamamoto M."/>
            <person name="Takahashi Y."/>
            <person name="Ogura Y."/>
            <person name="Hayashi T."/>
            <person name="Nishida H."/>
        </authorList>
    </citation>
    <scope>NUCLEOTIDE SEQUENCE [LARGE SCALE GENOMIC DNA]</scope>
    <source>
        <strain evidence="2 3">NRRL Y-17804</strain>
    </source>
</reference>
<evidence type="ECO:0000256" key="1">
    <source>
        <dbReference type="SAM" id="MobiDB-lite"/>
    </source>
</evidence>
<organism evidence="2 3">
    <name type="scientific">Saitoella complicata (strain BCRC 22490 / CBS 7301 / JCM 7358 / NBRC 10748 / NRRL Y-17804)</name>
    <dbReference type="NCBI Taxonomy" id="698492"/>
    <lineage>
        <taxon>Eukaryota</taxon>
        <taxon>Fungi</taxon>
        <taxon>Dikarya</taxon>
        <taxon>Ascomycota</taxon>
        <taxon>Taphrinomycotina</taxon>
        <taxon>Taphrinomycotina incertae sedis</taxon>
        <taxon>Saitoella</taxon>
    </lineage>
</organism>
<reference evidence="2 3" key="1">
    <citation type="journal article" date="2011" name="J. Gen. Appl. Microbiol.">
        <title>Draft genome sequencing of the enigmatic yeast Saitoella complicata.</title>
        <authorList>
            <person name="Nishida H."/>
            <person name="Hamamoto M."/>
            <person name="Sugiyama J."/>
        </authorList>
    </citation>
    <scope>NUCLEOTIDE SEQUENCE [LARGE SCALE GENOMIC DNA]</scope>
    <source>
        <strain evidence="2 3">NRRL Y-17804</strain>
    </source>
</reference>
<accession>A0A0E9NQN9</accession>
<gene>
    <name evidence="2" type="ORF">G7K_6199-t1</name>
</gene>
<evidence type="ECO:0000313" key="3">
    <source>
        <dbReference type="Proteomes" id="UP000033140"/>
    </source>
</evidence>
<feature type="compositionally biased region" description="Polar residues" evidence="1">
    <location>
        <begin position="147"/>
        <end position="157"/>
    </location>
</feature>
<dbReference type="EMBL" id="BACD03000060">
    <property type="protein sequence ID" value="GAO52113.1"/>
    <property type="molecule type" value="Genomic_DNA"/>
</dbReference>
<comment type="caution">
    <text evidence="2">The sequence shown here is derived from an EMBL/GenBank/DDBJ whole genome shotgun (WGS) entry which is preliminary data.</text>
</comment>
<dbReference type="AlphaFoldDB" id="A0A0E9NQN9"/>
<keyword evidence="3" id="KW-1185">Reference proteome</keyword>
<feature type="region of interest" description="Disordered" evidence="1">
    <location>
        <begin position="137"/>
        <end position="176"/>
    </location>
</feature>
<proteinExistence type="predicted"/>
<dbReference type="Proteomes" id="UP000033140">
    <property type="component" value="Unassembled WGS sequence"/>
</dbReference>